<evidence type="ECO:0000256" key="10">
    <source>
        <dbReference type="ARBA" id="ARBA00022989"/>
    </source>
</evidence>
<dbReference type="InterPro" id="IPR005467">
    <property type="entry name" value="His_kinase_dom"/>
</dbReference>
<dbReference type="InterPro" id="IPR036890">
    <property type="entry name" value="HATPase_C_sf"/>
</dbReference>
<dbReference type="EMBL" id="AP027151">
    <property type="protein sequence ID" value="BDV42167.1"/>
    <property type="molecule type" value="Genomic_DNA"/>
</dbReference>
<evidence type="ECO:0000259" key="15">
    <source>
        <dbReference type="PROSITE" id="PS50885"/>
    </source>
</evidence>
<evidence type="ECO:0000313" key="17">
    <source>
        <dbReference type="Proteomes" id="UP001317705"/>
    </source>
</evidence>
<dbReference type="GO" id="GO:0016301">
    <property type="term" value="F:kinase activity"/>
    <property type="evidence" value="ECO:0007669"/>
    <property type="project" value="UniProtKB-KW"/>
</dbReference>
<dbReference type="CDD" id="cd00082">
    <property type="entry name" value="HisKA"/>
    <property type="match status" value="1"/>
</dbReference>
<evidence type="ECO:0000256" key="8">
    <source>
        <dbReference type="ARBA" id="ARBA00022777"/>
    </source>
</evidence>
<evidence type="ECO:0000256" key="1">
    <source>
        <dbReference type="ARBA" id="ARBA00000085"/>
    </source>
</evidence>
<dbReference type="SUPFAM" id="SSF55874">
    <property type="entry name" value="ATPase domain of HSP90 chaperone/DNA topoisomerase II/histidine kinase"/>
    <property type="match status" value="1"/>
</dbReference>
<keyword evidence="10 13" id="KW-1133">Transmembrane helix</keyword>
<evidence type="ECO:0000256" key="7">
    <source>
        <dbReference type="ARBA" id="ARBA00022741"/>
    </source>
</evidence>
<evidence type="ECO:0000313" key="16">
    <source>
        <dbReference type="EMBL" id="BDV42167.1"/>
    </source>
</evidence>
<dbReference type="InterPro" id="IPR003594">
    <property type="entry name" value="HATPase_dom"/>
</dbReference>
<dbReference type="InterPro" id="IPR036097">
    <property type="entry name" value="HisK_dim/P_sf"/>
</dbReference>
<sequence>MTSINRRLLVLLLGGLLVAGLLAGAATYLKAREELDELFDYQLEQVARAFSRQESIAPLPSSGINYEEESEIAVQVWKGGTQLFSSHRGRTIPPQPPGIKTVYFRHHHWRVFVLRDAGRDIQVSQPIEARRELSVIFAARTIVPLLLTVPVLALLIWLAVRYALRPLTGIADELGRRSAASLDPLPDRELPDEIRPLVERLNDLLQRLTHAFDAQQRFVADAAHELRTPLTAVGLQLRVLERSAGEAERQEALARLKEGVDRAARLVGQLLALARLGPEAPSAVAPVDLAGLVGEVVAERARLALEKGVDLGITASESLTVTGEEEALRALVGNLVDNAVRHTPPGGTVDVAVRRAGNEAVIQVTDTGPGIPPAERERVFDRFYRRGKDGTGSGLGLAIVKSAVERHGGSIRLDAGAAGHGLQVTVEFPLAAAAPAEH</sequence>
<organism evidence="16 17">
    <name type="scientific">Geotalea uraniireducens</name>
    <dbReference type="NCBI Taxonomy" id="351604"/>
    <lineage>
        <taxon>Bacteria</taxon>
        <taxon>Pseudomonadati</taxon>
        <taxon>Thermodesulfobacteriota</taxon>
        <taxon>Desulfuromonadia</taxon>
        <taxon>Geobacterales</taxon>
        <taxon>Geobacteraceae</taxon>
        <taxon>Geotalea</taxon>
    </lineage>
</organism>
<evidence type="ECO:0000256" key="4">
    <source>
        <dbReference type="ARBA" id="ARBA00022553"/>
    </source>
</evidence>
<dbReference type="PROSITE" id="PS50885">
    <property type="entry name" value="HAMP"/>
    <property type="match status" value="1"/>
</dbReference>
<comment type="catalytic activity">
    <reaction evidence="1">
        <text>ATP + protein L-histidine = ADP + protein N-phospho-L-histidine.</text>
        <dbReference type="EC" id="2.7.13.3"/>
    </reaction>
</comment>
<dbReference type="InterPro" id="IPR003660">
    <property type="entry name" value="HAMP_dom"/>
</dbReference>
<dbReference type="RefSeq" id="WP_282002447.1">
    <property type="nucleotide sequence ID" value="NZ_AP027151.1"/>
</dbReference>
<evidence type="ECO:0000256" key="6">
    <source>
        <dbReference type="ARBA" id="ARBA00022692"/>
    </source>
</evidence>
<gene>
    <name evidence="16" type="ORF">GURASL_10900</name>
</gene>
<keyword evidence="6 13" id="KW-0812">Transmembrane</keyword>
<dbReference type="InterPro" id="IPR004358">
    <property type="entry name" value="Sig_transdc_His_kin-like_C"/>
</dbReference>
<feature type="transmembrane region" description="Helical" evidence="13">
    <location>
        <begin position="137"/>
        <end position="160"/>
    </location>
</feature>
<dbReference type="PROSITE" id="PS50109">
    <property type="entry name" value="HIS_KIN"/>
    <property type="match status" value="1"/>
</dbReference>
<keyword evidence="4" id="KW-0597">Phosphoprotein</keyword>
<protein>
    <recommendedName>
        <fullName evidence="3">histidine kinase</fullName>
        <ecNumber evidence="3">2.7.13.3</ecNumber>
    </recommendedName>
</protein>
<accession>A0ABM8EIA4</accession>
<dbReference type="SMART" id="SM00388">
    <property type="entry name" value="HisKA"/>
    <property type="match status" value="1"/>
</dbReference>
<dbReference type="InterPro" id="IPR003661">
    <property type="entry name" value="HisK_dim/P_dom"/>
</dbReference>
<dbReference type="Pfam" id="PF00512">
    <property type="entry name" value="HisKA"/>
    <property type="match status" value="1"/>
</dbReference>
<dbReference type="EC" id="2.7.13.3" evidence="3"/>
<evidence type="ECO:0000259" key="14">
    <source>
        <dbReference type="PROSITE" id="PS50109"/>
    </source>
</evidence>
<dbReference type="Pfam" id="PF02518">
    <property type="entry name" value="HATPase_c"/>
    <property type="match status" value="1"/>
</dbReference>
<evidence type="ECO:0000256" key="5">
    <source>
        <dbReference type="ARBA" id="ARBA00022679"/>
    </source>
</evidence>
<name>A0ABM8EIA4_9BACT</name>
<dbReference type="SMART" id="SM00387">
    <property type="entry name" value="HATPase_c"/>
    <property type="match status" value="1"/>
</dbReference>
<feature type="domain" description="Histidine kinase" evidence="14">
    <location>
        <begin position="221"/>
        <end position="432"/>
    </location>
</feature>
<keyword evidence="11" id="KW-0902">Two-component regulatory system</keyword>
<dbReference type="CDD" id="cd00075">
    <property type="entry name" value="HATPase"/>
    <property type="match status" value="1"/>
</dbReference>
<dbReference type="SUPFAM" id="SSF47384">
    <property type="entry name" value="Homodimeric domain of signal transducing histidine kinase"/>
    <property type="match status" value="1"/>
</dbReference>
<dbReference type="Proteomes" id="UP001317705">
    <property type="component" value="Chromosome"/>
</dbReference>
<dbReference type="Gene3D" id="3.30.565.10">
    <property type="entry name" value="Histidine kinase-like ATPase, C-terminal domain"/>
    <property type="match status" value="1"/>
</dbReference>
<evidence type="ECO:0000256" key="9">
    <source>
        <dbReference type="ARBA" id="ARBA00022840"/>
    </source>
</evidence>
<proteinExistence type="predicted"/>
<keyword evidence="7" id="KW-0547">Nucleotide-binding</keyword>
<dbReference type="Gene3D" id="1.20.5.1040">
    <property type="entry name" value="Sensor protein qsec"/>
    <property type="match status" value="1"/>
</dbReference>
<keyword evidence="17" id="KW-1185">Reference proteome</keyword>
<keyword evidence="9" id="KW-0067">ATP-binding</keyword>
<evidence type="ECO:0000256" key="3">
    <source>
        <dbReference type="ARBA" id="ARBA00012438"/>
    </source>
</evidence>
<keyword evidence="12 13" id="KW-0472">Membrane</keyword>
<reference evidence="16 17" key="1">
    <citation type="submission" date="2022-12" db="EMBL/GenBank/DDBJ databases">
        <title>Polyphasic characterization of Geotalea uranireducens NIT-SL11 newly isolated from a complex of sewage sludge and microbially reduced graphene oxide.</title>
        <authorList>
            <person name="Xie L."/>
            <person name="Yoshida N."/>
            <person name="Meng L."/>
        </authorList>
    </citation>
    <scope>NUCLEOTIDE SEQUENCE [LARGE SCALE GENOMIC DNA]</scope>
    <source>
        <strain evidence="16 17">NIT-SL11</strain>
    </source>
</reference>
<dbReference type="Gene3D" id="1.10.287.130">
    <property type="match status" value="1"/>
</dbReference>
<dbReference type="PANTHER" id="PTHR45436:SF14">
    <property type="entry name" value="SENSOR PROTEIN QSEC"/>
    <property type="match status" value="1"/>
</dbReference>
<dbReference type="PRINTS" id="PR00344">
    <property type="entry name" value="BCTRLSENSOR"/>
</dbReference>
<evidence type="ECO:0000256" key="12">
    <source>
        <dbReference type="ARBA" id="ARBA00023136"/>
    </source>
</evidence>
<evidence type="ECO:0000256" key="11">
    <source>
        <dbReference type="ARBA" id="ARBA00023012"/>
    </source>
</evidence>
<comment type="subcellular location">
    <subcellularLocation>
        <location evidence="2">Membrane</location>
        <topology evidence="2">Multi-pass membrane protein</topology>
    </subcellularLocation>
</comment>
<feature type="domain" description="HAMP" evidence="15">
    <location>
        <begin position="161"/>
        <end position="213"/>
    </location>
</feature>
<keyword evidence="5" id="KW-0808">Transferase</keyword>
<keyword evidence="8 16" id="KW-0418">Kinase</keyword>
<evidence type="ECO:0000256" key="2">
    <source>
        <dbReference type="ARBA" id="ARBA00004141"/>
    </source>
</evidence>
<evidence type="ECO:0000256" key="13">
    <source>
        <dbReference type="SAM" id="Phobius"/>
    </source>
</evidence>
<dbReference type="PANTHER" id="PTHR45436">
    <property type="entry name" value="SENSOR HISTIDINE KINASE YKOH"/>
    <property type="match status" value="1"/>
</dbReference>
<dbReference type="InterPro" id="IPR050428">
    <property type="entry name" value="TCS_sensor_his_kinase"/>
</dbReference>